<keyword evidence="3" id="KW-0540">Nuclease</keyword>
<keyword evidence="3" id="KW-0378">Hydrolase</keyword>
<comment type="caution">
    <text evidence="3">The sequence shown here is derived from an EMBL/GenBank/DDBJ whole genome shotgun (WGS) entry which is preliminary data.</text>
</comment>
<feature type="transmembrane region" description="Helical" evidence="1">
    <location>
        <begin position="60"/>
        <end position="78"/>
    </location>
</feature>
<dbReference type="OrthoDB" id="3808618at2"/>
<keyword evidence="1" id="KW-0812">Transmembrane</keyword>
<dbReference type="InterPro" id="IPR036691">
    <property type="entry name" value="Endo/exonu/phosph_ase_sf"/>
</dbReference>
<proteinExistence type="predicted"/>
<feature type="transmembrane region" description="Helical" evidence="1">
    <location>
        <begin position="37"/>
        <end position="55"/>
    </location>
</feature>
<sequence>MRKTLSVAICVIVSLVLAALATRYVHPHWILATLHSLQLHLAVGCVAAILVALVLHRDFLVYAVLMASLLIAGHTIYMSRDFVVTMTQADAGAPSFRLLSFNILSNNFDNRDAITKAILASGADVVTIMEALPLLDRLTELSSIYPYRIGCGIMIDDCDQLMLSKTPLENPVVRTLSDIFDNRFILAQVRLAGQTINVGGIHTTKPYFDSFHTLELMRAALTLNDRQGPLVLSGDFNASSLAPNMRSFLRWTDLRTAPYEPATWPIRARQFGVPIDHVYVRAPLKIKSLTQLPKPLGSNHYGLLAEISITGASPGRP</sequence>
<evidence type="ECO:0000259" key="2">
    <source>
        <dbReference type="Pfam" id="PF03372"/>
    </source>
</evidence>
<keyword evidence="1" id="KW-0472">Membrane</keyword>
<dbReference type="GO" id="GO:0004519">
    <property type="term" value="F:endonuclease activity"/>
    <property type="evidence" value="ECO:0007669"/>
    <property type="project" value="UniProtKB-KW"/>
</dbReference>
<feature type="domain" description="Endonuclease/exonuclease/phosphatase" evidence="2">
    <location>
        <begin position="99"/>
        <end position="300"/>
    </location>
</feature>
<dbReference type="AlphaFoldDB" id="A0A4R5UMB9"/>
<dbReference type="RefSeq" id="WP_133314470.1">
    <property type="nucleotide sequence ID" value="NZ_SMTL01000001.1"/>
</dbReference>
<evidence type="ECO:0000256" key="1">
    <source>
        <dbReference type="SAM" id="Phobius"/>
    </source>
</evidence>
<gene>
    <name evidence="3" type="ORF">E2F50_02460</name>
</gene>
<reference evidence="3 4" key="1">
    <citation type="submission" date="2019-03" db="EMBL/GenBank/DDBJ databases">
        <title>Rhizobium sp. nov., an bacterium isolated from biocrust in Mu Us Desert.</title>
        <authorList>
            <person name="Lixiong L."/>
        </authorList>
    </citation>
    <scope>NUCLEOTIDE SEQUENCE [LARGE SCALE GENOMIC DNA]</scope>
    <source>
        <strain evidence="3 4">SPY-1</strain>
    </source>
</reference>
<dbReference type="EMBL" id="SMTL01000001">
    <property type="protein sequence ID" value="TDK39022.1"/>
    <property type="molecule type" value="Genomic_DNA"/>
</dbReference>
<protein>
    <submittedName>
        <fullName evidence="3">Endonuclease</fullName>
    </submittedName>
</protein>
<evidence type="ECO:0000313" key="3">
    <source>
        <dbReference type="EMBL" id="TDK39022.1"/>
    </source>
</evidence>
<dbReference type="SUPFAM" id="SSF56219">
    <property type="entry name" value="DNase I-like"/>
    <property type="match status" value="1"/>
</dbReference>
<keyword evidence="3" id="KW-0255">Endonuclease</keyword>
<organism evidence="3 4">
    <name type="scientific">Rhizobium deserti</name>
    <dbReference type="NCBI Taxonomy" id="2547961"/>
    <lineage>
        <taxon>Bacteria</taxon>
        <taxon>Pseudomonadati</taxon>
        <taxon>Pseudomonadota</taxon>
        <taxon>Alphaproteobacteria</taxon>
        <taxon>Hyphomicrobiales</taxon>
        <taxon>Rhizobiaceae</taxon>
        <taxon>Rhizobium/Agrobacterium group</taxon>
        <taxon>Rhizobium</taxon>
    </lineage>
</organism>
<evidence type="ECO:0000313" key="4">
    <source>
        <dbReference type="Proteomes" id="UP000295238"/>
    </source>
</evidence>
<keyword evidence="4" id="KW-1185">Reference proteome</keyword>
<name>A0A4R5UMB9_9HYPH</name>
<dbReference type="Pfam" id="PF03372">
    <property type="entry name" value="Exo_endo_phos"/>
    <property type="match status" value="1"/>
</dbReference>
<dbReference type="InterPro" id="IPR005135">
    <property type="entry name" value="Endo/exonuclease/phosphatase"/>
</dbReference>
<accession>A0A4R5UMB9</accession>
<keyword evidence="1" id="KW-1133">Transmembrane helix</keyword>
<dbReference type="Proteomes" id="UP000295238">
    <property type="component" value="Unassembled WGS sequence"/>
</dbReference>
<dbReference type="Gene3D" id="3.60.10.10">
    <property type="entry name" value="Endonuclease/exonuclease/phosphatase"/>
    <property type="match status" value="1"/>
</dbReference>